<proteinExistence type="predicted"/>
<dbReference type="OrthoDB" id="1244544at2"/>
<dbReference type="RefSeq" id="WP_133943801.1">
    <property type="nucleotide sequence ID" value="NZ_SOEO01000001.1"/>
</dbReference>
<evidence type="ECO:0000313" key="1">
    <source>
        <dbReference type="EMBL" id="TDX87183.1"/>
    </source>
</evidence>
<sequence>MNKIISAITILFFGLAFSQVGIGKSNPVETLDINGNMKLSKNLYLENPGVYLGSSINSYLMVKDNSNNVLKRYVPETASYSAINSVTYAFTRVNFSGLTNYDTGISSSAYYLTIGGYIIRGGGDSSNVYVTGNNNNIPMYSARAFVQNGTWRLTFLPNHNRVFTVPAEQTQKNIEIRLNIIVYKRDMLTMVNPTIIHNMNANTSGEGTATPPEKM</sequence>
<organism evidence="1 2">
    <name type="scientific">Epilithonimonas xixisoli</name>
    <dbReference type="NCBI Taxonomy" id="1476462"/>
    <lineage>
        <taxon>Bacteria</taxon>
        <taxon>Pseudomonadati</taxon>
        <taxon>Bacteroidota</taxon>
        <taxon>Flavobacteriia</taxon>
        <taxon>Flavobacteriales</taxon>
        <taxon>Weeksellaceae</taxon>
        <taxon>Chryseobacterium group</taxon>
        <taxon>Epilithonimonas</taxon>
    </lineage>
</organism>
<dbReference type="EMBL" id="SOEO01000001">
    <property type="protein sequence ID" value="TDX87183.1"/>
    <property type="molecule type" value="Genomic_DNA"/>
</dbReference>
<dbReference type="AlphaFoldDB" id="A0A4R8IJK7"/>
<comment type="caution">
    <text evidence="1">The sequence shown here is derived from an EMBL/GenBank/DDBJ whole genome shotgun (WGS) entry which is preliminary data.</text>
</comment>
<gene>
    <name evidence="1" type="ORF">B0I22_1366</name>
</gene>
<name>A0A4R8IJK7_9FLAO</name>
<reference evidence="1 2" key="1">
    <citation type="submission" date="2019-03" db="EMBL/GenBank/DDBJ databases">
        <title>Genomic Encyclopedia of Type Strains, Phase III (KMG-III): the genomes of soil and plant-associated and newly described type strains.</title>
        <authorList>
            <person name="Whitman W."/>
        </authorList>
    </citation>
    <scope>NUCLEOTIDE SEQUENCE [LARGE SCALE GENOMIC DNA]</scope>
    <source>
        <strain evidence="1 2">CGMCC 1.12802</strain>
    </source>
</reference>
<evidence type="ECO:0000313" key="2">
    <source>
        <dbReference type="Proteomes" id="UP000295313"/>
    </source>
</evidence>
<keyword evidence="2" id="KW-1185">Reference proteome</keyword>
<accession>A0A4R8IJK7</accession>
<protein>
    <submittedName>
        <fullName evidence="1">Uncharacterized protein</fullName>
    </submittedName>
</protein>
<dbReference type="Proteomes" id="UP000295313">
    <property type="component" value="Unassembled WGS sequence"/>
</dbReference>